<protein>
    <submittedName>
        <fullName evidence="2">Uncharacterized protein</fullName>
    </submittedName>
</protein>
<dbReference type="Proteomes" id="UP001151760">
    <property type="component" value="Unassembled WGS sequence"/>
</dbReference>
<evidence type="ECO:0000313" key="3">
    <source>
        <dbReference type="Proteomes" id="UP001151760"/>
    </source>
</evidence>
<keyword evidence="1" id="KW-0472">Membrane</keyword>
<evidence type="ECO:0000313" key="2">
    <source>
        <dbReference type="EMBL" id="GJU00578.1"/>
    </source>
</evidence>
<gene>
    <name evidence="2" type="ORF">Tco_1110916</name>
</gene>
<keyword evidence="3" id="KW-1185">Reference proteome</keyword>
<sequence>MKSKGSIAHDCHNLENTVERLAARRIKKNIWQIVNKLILLATVYYVWNERNKRIVMKEAKTSEELINIIKKHVTDTLLGIKVKSSGALVIWGLNLENGRLECKPLQLLEPYNLEFSLGLLWICVFQDWDLSKLDDLCYQRRMASEIFSLLSEL</sequence>
<reference evidence="2" key="1">
    <citation type="journal article" date="2022" name="Int. J. Mol. Sci.">
        <title>Draft Genome of Tanacetum Coccineum: Genomic Comparison of Closely Related Tanacetum-Family Plants.</title>
        <authorList>
            <person name="Yamashiro T."/>
            <person name="Shiraishi A."/>
            <person name="Nakayama K."/>
            <person name="Satake H."/>
        </authorList>
    </citation>
    <scope>NUCLEOTIDE SEQUENCE</scope>
</reference>
<organism evidence="2 3">
    <name type="scientific">Tanacetum coccineum</name>
    <dbReference type="NCBI Taxonomy" id="301880"/>
    <lineage>
        <taxon>Eukaryota</taxon>
        <taxon>Viridiplantae</taxon>
        <taxon>Streptophyta</taxon>
        <taxon>Embryophyta</taxon>
        <taxon>Tracheophyta</taxon>
        <taxon>Spermatophyta</taxon>
        <taxon>Magnoliopsida</taxon>
        <taxon>eudicotyledons</taxon>
        <taxon>Gunneridae</taxon>
        <taxon>Pentapetalae</taxon>
        <taxon>asterids</taxon>
        <taxon>campanulids</taxon>
        <taxon>Asterales</taxon>
        <taxon>Asteraceae</taxon>
        <taxon>Asteroideae</taxon>
        <taxon>Anthemideae</taxon>
        <taxon>Anthemidinae</taxon>
        <taxon>Tanacetum</taxon>
    </lineage>
</organism>
<proteinExistence type="predicted"/>
<comment type="caution">
    <text evidence="2">The sequence shown here is derived from an EMBL/GenBank/DDBJ whole genome shotgun (WGS) entry which is preliminary data.</text>
</comment>
<keyword evidence="1" id="KW-1133">Transmembrane helix</keyword>
<reference evidence="2" key="2">
    <citation type="submission" date="2022-01" db="EMBL/GenBank/DDBJ databases">
        <authorList>
            <person name="Yamashiro T."/>
            <person name="Shiraishi A."/>
            <person name="Satake H."/>
            <person name="Nakayama K."/>
        </authorList>
    </citation>
    <scope>NUCLEOTIDE SEQUENCE</scope>
</reference>
<name>A0ABQ5IK62_9ASTR</name>
<accession>A0ABQ5IK62</accession>
<feature type="transmembrane region" description="Helical" evidence="1">
    <location>
        <begin position="30"/>
        <end position="47"/>
    </location>
</feature>
<keyword evidence="1" id="KW-0812">Transmembrane</keyword>
<evidence type="ECO:0000256" key="1">
    <source>
        <dbReference type="SAM" id="Phobius"/>
    </source>
</evidence>
<dbReference type="EMBL" id="BQNB010020878">
    <property type="protein sequence ID" value="GJU00578.1"/>
    <property type="molecule type" value="Genomic_DNA"/>
</dbReference>